<comment type="subcellular location">
    <subcellularLocation>
        <location evidence="1">Secreted</location>
    </subcellularLocation>
</comment>
<evidence type="ECO:0000256" key="4">
    <source>
        <dbReference type="ARBA" id="ARBA00022729"/>
    </source>
</evidence>
<keyword evidence="5" id="KW-0325">Glycoprotein</keyword>
<evidence type="ECO:0000256" key="3">
    <source>
        <dbReference type="ARBA" id="ARBA00022525"/>
    </source>
</evidence>
<dbReference type="GO" id="GO:0005576">
    <property type="term" value="C:extracellular region"/>
    <property type="evidence" value="ECO:0007669"/>
    <property type="project" value="UniProtKB-SubCell"/>
</dbReference>
<evidence type="ECO:0000256" key="6">
    <source>
        <dbReference type="SAM" id="SignalP"/>
    </source>
</evidence>
<dbReference type="PANTHER" id="PTHR10009:SF7">
    <property type="entry name" value="GH10609P-RELATED"/>
    <property type="match status" value="1"/>
</dbReference>
<proteinExistence type="inferred from homology"/>
<reference evidence="7 8" key="1">
    <citation type="journal article" date="2010" name="Science">
        <title>Genomic comparison of the ants Camponotus floridanus and Harpegnathos saltator.</title>
        <authorList>
            <person name="Bonasio R."/>
            <person name="Zhang G."/>
            <person name="Ye C."/>
            <person name="Mutti N.S."/>
            <person name="Fang X."/>
            <person name="Qin N."/>
            <person name="Donahue G."/>
            <person name="Yang P."/>
            <person name="Li Q."/>
            <person name="Li C."/>
            <person name="Zhang P."/>
            <person name="Huang Z."/>
            <person name="Berger S.L."/>
            <person name="Reinberg D."/>
            <person name="Wang J."/>
            <person name="Liebig J."/>
        </authorList>
    </citation>
    <scope>NUCLEOTIDE SEQUENCE [LARGE SCALE GENOMIC DNA]</scope>
    <source>
        <strain evidence="7 8">R22 G/1</strain>
    </source>
</reference>
<feature type="chain" id="PRO_5003158651" evidence="6">
    <location>
        <begin position="20"/>
        <end position="413"/>
    </location>
</feature>
<dbReference type="PRINTS" id="PR01366">
    <property type="entry name" value="ROYALJELLY"/>
</dbReference>
<keyword evidence="4 6" id="KW-0732">Signal</keyword>
<dbReference type="KEGG" id="hst:105191451"/>
<dbReference type="Proteomes" id="UP000008237">
    <property type="component" value="Unassembled WGS sequence"/>
</dbReference>
<keyword evidence="3" id="KW-0964">Secreted</keyword>
<dbReference type="InterPro" id="IPR011042">
    <property type="entry name" value="6-blade_b-propeller_TolB-like"/>
</dbReference>
<dbReference type="PANTHER" id="PTHR10009">
    <property type="entry name" value="PROTEIN YELLOW-RELATED"/>
    <property type="match status" value="1"/>
</dbReference>
<protein>
    <submittedName>
        <fullName evidence="7">Major royal jelly protein 1</fullName>
    </submittedName>
</protein>
<dbReference type="EMBL" id="GL453868">
    <property type="protein sequence ID" value="EFN75394.1"/>
    <property type="molecule type" value="Genomic_DNA"/>
</dbReference>
<evidence type="ECO:0000313" key="8">
    <source>
        <dbReference type="Proteomes" id="UP000008237"/>
    </source>
</evidence>
<dbReference type="OMA" id="LTAIACW"/>
<sequence>MELIRALVLLFGLVRSSQPQHLQVVYQWKYLDWVWPNVHLTGKNYTLGNAFTQDVDIDRQGRVFVTSPQWLEGVPISLSLVTKGQGPGGRLLVPYPNWSWHTPFSCDSIISVYRVAIDECDRLWVVDTGRVTMKAICPTKILIFDLCTDRLIHKYLVPDDQVLYGKASLVTPIVDIGKTCLDTYLYVADVDQNGLLIYDLYRDHSWRVNNTHGNAFGPDEDAMNITIAGEWFDLTDGTLGMSLSPLGYFNHRYLYFNSLASYYEKYTDTSSLAQSEFWEPVIFQSNYKRASQAGVQATSRRGVIFFQLVQLTAIACWDIGKPFTPENVVIIAQDEKTLQYVSGIKVITNRIGEEELWFNTNRLQKTINMSLKPTETNFRIIRGAVDDIIRGTRCEPTGFRTRTPDDSVFWHQI</sequence>
<dbReference type="InParanoid" id="E2C9J2"/>
<gene>
    <name evidence="7" type="ORF">EAI_06178</name>
</gene>
<keyword evidence="8" id="KW-1185">Reference proteome</keyword>
<organism evidence="8">
    <name type="scientific">Harpegnathos saltator</name>
    <name type="common">Jerdon's jumping ant</name>
    <dbReference type="NCBI Taxonomy" id="610380"/>
    <lineage>
        <taxon>Eukaryota</taxon>
        <taxon>Metazoa</taxon>
        <taxon>Ecdysozoa</taxon>
        <taxon>Arthropoda</taxon>
        <taxon>Hexapoda</taxon>
        <taxon>Insecta</taxon>
        <taxon>Pterygota</taxon>
        <taxon>Neoptera</taxon>
        <taxon>Endopterygota</taxon>
        <taxon>Hymenoptera</taxon>
        <taxon>Apocrita</taxon>
        <taxon>Aculeata</taxon>
        <taxon>Formicoidea</taxon>
        <taxon>Formicidae</taxon>
        <taxon>Ponerinae</taxon>
        <taxon>Ponerini</taxon>
        <taxon>Harpegnathos</taxon>
    </lineage>
</organism>
<evidence type="ECO:0000256" key="5">
    <source>
        <dbReference type="ARBA" id="ARBA00023180"/>
    </source>
</evidence>
<accession>E2C9J2</accession>
<name>E2C9J2_HARSA</name>
<evidence type="ECO:0000256" key="1">
    <source>
        <dbReference type="ARBA" id="ARBA00004613"/>
    </source>
</evidence>
<dbReference type="InterPro" id="IPR017996">
    <property type="entry name" value="MRJP/yellow-related"/>
</dbReference>
<dbReference type="PhylomeDB" id="E2C9J2"/>
<dbReference type="OrthoDB" id="8184345at2759"/>
<dbReference type="Pfam" id="PF03022">
    <property type="entry name" value="MRJP"/>
    <property type="match status" value="1"/>
</dbReference>
<dbReference type="SUPFAM" id="SSF63829">
    <property type="entry name" value="Calcium-dependent phosphotriesterase"/>
    <property type="match status" value="1"/>
</dbReference>
<dbReference type="AlphaFoldDB" id="E2C9J2"/>
<comment type="similarity">
    <text evidence="2">Belongs to the major royal jelly protein family.</text>
</comment>
<evidence type="ECO:0000313" key="7">
    <source>
        <dbReference type="EMBL" id="EFN75394.1"/>
    </source>
</evidence>
<evidence type="ECO:0000256" key="2">
    <source>
        <dbReference type="ARBA" id="ARBA00009127"/>
    </source>
</evidence>
<feature type="signal peptide" evidence="6">
    <location>
        <begin position="1"/>
        <end position="19"/>
    </location>
</feature>
<dbReference type="Gene3D" id="2.120.10.30">
    <property type="entry name" value="TolB, C-terminal domain"/>
    <property type="match status" value="1"/>
</dbReference>